<dbReference type="InterPro" id="IPR000182">
    <property type="entry name" value="GNAT_dom"/>
</dbReference>
<protein>
    <submittedName>
        <fullName evidence="4">GNAT family N-acetyltransferase</fullName>
    </submittedName>
</protein>
<dbReference type="PANTHER" id="PTHR43877">
    <property type="entry name" value="AMINOALKYLPHOSPHONATE N-ACETYLTRANSFERASE-RELATED-RELATED"/>
    <property type="match status" value="1"/>
</dbReference>
<evidence type="ECO:0000256" key="1">
    <source>
        <dbReference type="ARBA" id="ARBA00022679"/>
    </source>
</evidence>
<reference evidence="5" key="1">
    <citation type="submission" date="2018-02" db="EMBL/GenBank/DDBJ databases">
        <title>Genome sequencing of Solimonas sp. HR-BB.</title>
        <authorList>
            <person name="Lee Y."/>
            <person name="Jeon C.O."/>
        </authorList>
    </citation>
    <scope>NUCLEOTIDE SEQUENCE [LARGE SCALE GENOMIC DNA]</scope>
    <source>
        <strain evidence="5">HR-U</strain>
    </source>
</reference>
<dbReference type="Proteomes" id="UP000239590">
    <property type="component" value="Unassembled WGS sequence"/>
</dbReference>
<feature type="domain" description="N-acetyltransferase" evidence="3">
    <location>
        <begin position="1"/>
        <end position="169"/>
    </location>
</feature>
<keyword evidence="2" id="KW-0012">Acyltransferase</keyword>
<accession>A0A2S7II51</accession>
<keyword evidence="1 4" id="KW-0808">Transferase</keyword>
<evidence type="ECO:0000256" key="2">
    <source>
        <dbReference type="ARBA" id="ARBA00023315"/>
    </source>
</evidence>
<dbReference type="SUPFAM" id="SSF55729">
    <property type="entry name" value="Acyl-CoA N-acyltransferases (Nat)"/>
    <property type="match status" value="1"/>
</dbReference>
<comment type="caution">
    <text evidence="4">The sequence shown here is derived from an EMBL/GenBank/DDBJ whole genome shotgun (WGS) entry which is preliminary data.</text>
</comment>
<dbReference type="OrthoDB" id="9796381at2"/>
<dbReference type="AlphaFoldDB" id="A0A2S7II51"/>
<organism evidence="4 5">
    <name type="scientific">Siphonobacter curvatus</name>
    <dbReference type="NCBI Taxonomy" id="2094562"/>
    <lineage>
        <taxon>Bacteria</taxon>
        <taxon>Pseudomonadati</taxon>
        <taxon>Bacteroidota</taxon>
        <taxon>Cytophagia</taxon>
        <taxon>Cytophagales</taxon>
        <taxon>Cytophagaceae</taxon>
        <taxon>Siphonobacter</taxon>
    </lineage>
</organism>
<dbReference type="PANTHER" id="PTHR43877:SF2">
    <property type="entry name" value="AMINOALKYLPHOSPHONATE N-ACETYLTRANSFERASE-RELATED"/>
    <property type="match status" value="1"/>
</dbReference>
<dbReference type="RefSeq" id="WP_104715093.1">
    <property type="nucleotide sequence ID" value="NZ_PTRA01000004.1"/>
</dbReference>
<dbReference type="EMBL" id="PTRA01000004">
    <property type="protein sequence ID" value="PQA55632.1"/>
    <property type="molecule type" value="Genomic_DNA"/>
</dbReference>
<dbReference type="Gene3D" id="3.40.630.30">
    <property type="match status" value="1"/>
</dbReference>
<evidence type="ECO:0000313" key="4">
    <source>
        <dbReference type="EMBL" id="PQA55632.1"/>
    </source>
</evidence>
<keyword evidence="5" id="KW-1185">Reference proteome</keyword>
<dbReference type="CDD" id="cd04301">
    <property type="entry name" value="NAT_SF"/>
    <property type="match status" value="1"/>
</dbReference>
<dbReference type="Pfam" id="PF00583">
    <property type="entry name" value="Acetyltransf_1"/>
    <property type="match status" value="1"/>
</dbReference>
<dbReference type="PROSITE" id="PS51186">
    <property type="entry name" value="GNAT"/>
    <property type="match status" value="1"/>
</dbReference>
<dbReference type="GO" id="GO:0016747">
    <property type="term" value="F:acyltransferase activity, transferring groups other than amino-acyl groups"/>
    <property type="evidence" value="ECO:0007669"/>
    <property type="project" value="InterPro"/>
</dbReference>
<evidence type="ECO:0000259" key="3">
    <source>
        <dbReference type="PROSITE" id="PS51186"/>
    </source>
</evidence>
<sequence length="169" mass="19122">MLIRLATESDLSALVTLLQRVVPLMQASGNLQWDESYPNAEVFREDIRLGQLWVAEYEGSIAGVAALTTDQDAEYAQLGWDLSEPAIVTHRLAVHPDFQGKGIAQRLLEQAEQLAIERNIEVLRVDTNTHNQATQRLFPKLGYRYAGELSLGFRPNLRFVGFEKRLTRN</sequence>
<name>A0A2S7II51_9BACT</name>
<gene>
    <name evidence="4" type="ORF">C5O19_19670</name>
</gene>
<proteinExistence type="predicted"/>
<dbReference type="InterPro" id="IPR050832">
    <property type="entry name" value="Bact_Acetyltransf"/>
</dbReference>
<dbReference type="InterPro" id="IPR016181">
    <property type="entry name" value="Acyl_CoA_acyltransferase"/>
</dbReference>
<evidence type="ECO:0000313" key="5">
    <source>
        <dbReference type="Proteomes" id="UP000239590"/>
    </source>
</evidence>